<feature type="non-terminal residue" evidence="8">
    <location>
        <position position="2733"/>
    </location>
</feature>
<feature type="region of interest" description="Disordered" evidence="6">
    <location>
        <begin position="2100"/>
        <end position="2161"/>
    </location>
</feature>
<keyword evidence="9" id="KW-1185">Reference proteome</keyword>
<dbReference type="Pfam" id="PF02362">
    <property type="entry name" value="B3"/>
    <property type="match status" value="12"/>
</dbReference>
<evidence type="ECO:0000313" key="8">
    <source>
        <dbReference type="EMBL" id="KAH0890231.1"/>
    </source>
</evidence>
<evidence type="ECO:0000256" key="1">
    <source>
        <dbReference type="ARBA" id="ARBA00004123"/>
    </source>
</evidence>
<dbReference type="PANTHER" id="PTHR31674">
    <property type="entry name" value="B3 DOMAIN-CONTAINING PROTEIN REM-LIKE 3-RELATED"/>
    <property type="match status" value="1"/>
</dbReference>
<comment type="caution">
    <text evidence="8">The sequence shown here is derived from an EMBL/GenBank/DDBJ whole genome shotgun (WGS) entry which is preliminary data.</text>
</comment>
<feature type="region of interest" description="Disordered" evidence="6">
    <location>
        <begin position="1169"/>
        <end position="1197"/>
    </location>
</feature>
<protein>
    <recommendedName>
        <fullName evidence="7">TF-B3 domain-containing protein</fullName>
    </recommendedName>
</protein>
<feature type="domain" description="TF-B3" evidence="7">
    <location>
        <begin position="2175"/>
        <end position="2268"/>
    </location>
</feature>
<dbReference type="Gene3D" id="2.40.330.10">
    <property type="entry name" value="DNA-binding pseudobarrel domain"/>
    <property type="match status" value="13"/>
</dbReference>
<keyword evidence="2" id="KW-0805">Transcription regulation</keyword>
<dbReference type="InterPro" id="IPR039218">
    <property type="entry name" value="REM_fam"/>
</dbReference>
<feature type="domain" description="TF-B3" evidence="7">
    <location>
        <begin position="1967"/>
        <end position="2060"/>
    </location>
</feature>
<feature type="region of interest" description="Disordered" evidence="6">
    <location>
        <begin position="1892"/>
        <end position="1953"/>
    </location>
</feature>
<feature type="compositionally biased region" description="Basic and acidic residues" evidence="6">
    <location>
        <begin position="1722"/>
        <end position="1744"/>
    </location>
</feature>
<feature type="non-terminal residue" evidence="8">
    <location>
        <position position="1"/>
    </location>
</feature>
<feature type="domain" description="TF-B3" evidence="7">
    <location>
        <begin position="2330"/>
        <end position="2425"/>
    </location>
</feature>
<reference evidence="8 9" key="1">
    <citation type="submission" date="2021-05" db="EMBL/GenBank/DDBJ databases">
        <title>Genome Assembly of Synthetic Allotetraploid Brassica napus Reveals Homoeologous Exchanges between Subgenomes.</title>
        <authorList>
            <person name="Davis J.T."/>
        </authorList>
    </citation>
    <scope>NUCLEOTIDE SEQUENCE [LARGE SCALE GENOMIC DNA]</scope>
    <source>
        <strain evidence="9">cv. Da-Ae</strain>
        <tissue evidence="8">Seedling</tissue>
    </source>
</reference>
<dbReference type="PROSITE" id="PS50863">
    <property type="entry name" value="B3"/>
    <property type="match status" value="13"/>
</dbReference>
<feature type="region of interest" description="Disordered" evidence="6">
    <location>
        <begin position="1332"/>
        <end position="1351"/>
    </location>
</feature>
<dbReference type="EMBL" id="JAGKQM010000013">
    <property type="protein sequence ID" value="KAH0890231.1"/>
    <property type="molecule type" value="Genomic_DNA"/>
</dbReference>
<name>A0ABQ8ACG6_BRANA</name>
<feature type="compositionally biased region" description="Basic and acidic residues" evidence="6">
    <location>
        <begin position="65"/>
        <end position="79"/>
    </location>
</feature>
<feature type="domain" description="TF-B3" evidence="7">
    <location>
        <begin position="1214"/>
        <end position="1307"/>
    </location>
</feature>
<feature type="compositionally biased region" description="Acidic residues" evidence="6">
    <location>
        <begin position="2698"/>
        <end position="2719"/>
    </location>
</feature>
<feature type="domain" description="TF-B3" evidence="7">
    <location>
        <begin position="1759"/>
        <end position="1852"/>
    </location>
</feature>
<accession>A0ABQ8ACG6</accession>
<feature type="compositionally biased region" description="Basic and acidic residues" evidence="6">
    <location>
        <begin position="1930"/>
        <end position="1952"/>
    </location>
</feature>
<feature type="compositionally biased region" description="Basic and acidic residues" evidence="6">
    <location>
        <begin position="2138"/>
        <end position="2160"/>
    </location>
</feature>
<dbReference type="PANTHER" id="PTHR31674:SF93">
    <property type="entry name" value="B3 DOMAIN-CONTAINING PROTEIN REM13"/>
    <property type="match status" value="1"/>
</dbReference>
<feature type="region of interest" description="Disordered" evidence="6">
    <location>
        <begin position="20"/>
        <end position="83"/>
    </location>
</feature>
<feature type="compositionally biased region" description="Basic and acidic residues" evidence="6">
    <location>
        <begin position="1342"/>
        <end position="1351"/>
    </location>
</feature>
<feature type="compositionally biased region" description="Acidic residues" evidence="6">
    <location>
        <begin position="1178"/>
        <end position="1188"/>
    </location>
</feature>
<sequence>VEKETTELKSLAASFFVSDVGHRDVETPSSNNGQDSIGSMNKKHPYARPEAGFSSNHGDNQDNDELPRKRNYPETEKGSSSRHSCIVADVTTASSLHTYTPVFLTQDFTSLGGLKGKGSPKRIISSMGTRFVTFTLAPVDVRHCRLRLPMQFSRENGINKPGKIYLLGNDGSKWLANLLQESRGRMTVGDGWKSFVKANGLKIGESYTLELNWEDTTPVLSLCPTDHHSVGIRADGECSEASENESLPIKPSSGTEVIKYDNRKDESSSWEREKNHLRSRDSSSASQNRFLTLTITPDSLRHGRLRLPLEFMTENSMNRPGDITLLGKDGAKWLASLLLERRGRMCLGKGWKDFAKANGLKTGDSITLESIWEDSTPVLRLLHIESTDDRRQQDECSKAREKESAFTEPSSGNKTRKLESNREESRIYPLTRLDSSLVNQNRFETSTVRYGAHDYQIGEIVVFRDERDMMFQVSDLGPRFSEIQNVLAPSSNSDQENIGSISIIRKETGFSLYDGDDQYNIELPRKKKAKKNNPGTEADSSPERSCFVAHVTASNLHTDAPHLPQDFTSSNSPTQIVSSYLSSEKQLATFTLAPVDVRNCRLRLPMQFTRENGINKPGKIYLLGKDGSKWLANLLLESRGRMTLGDGWKSFVKANGLKTGESFTLKLNWEDATPVLSLCPPECSIDSREGGECSETIEKEPLPIVLSCEKEISKDDENRKKESSSWERETNLLIWRDSTVLSQNRCLTLTITPDSLKHGRLRLPLEFMTDNSMNKPGEITLLGKDGVKWLSGSSSGNKTRKAENRREGSSSWELEKRRYSSSAFQNRIVILTLTPEGVRDCKLQLPSQFMRTNGIMNPGKITLLGRSGMKWFAYLLSKDGTIALENGWKGFCEANGVMVGESFVLELIPTEDADHVFKFYSNYGYHIHKCSFLAMSFNLLYLMSHMRFTKFLIEANAETADTQGHATDFVARFFSHAGLMSFISISRRSVPSVCLDKSIKMAKSTTLLSRPQFFHTLLPGFQTHLTIPSDFFSNYIKDLETTTAELKSDSSLDITWKVKLTGRILNDGWGDFAVANSLQIGNVVLVRYEGGTVFHVSDLGPSFSQIRDIKPPKQNIDDDDEVPLNKKVKTNIYETEADSCLKAFLTDSSLHTDTLHFTSSNALSRNCSEAHSAQLSNEDMEREREEDESLIKKKLKPKQRPVSYSSYSPCHKRFVTFTLPPEYSTLCRLTLPNLFVKENGISTPAEICVLGKDGTKWPITLLLDKKGIMSFGKGWKEFVKANGLETGFTLKLMWEDTTPSFSLCCPESASDKDEEECLESIKKQSLSIDRRIRDKPGKRKNNKEEKKSWEREKIHLRGRDVGDFEEVPINKKVKTDSHGTDAASSSLDNSCFVAFVTDSSLDTDTLYLPRYFTSSNGLTRKCLKIVLIDGGGRSWAMDLSFNESSDIFYISPGWRSFCDKNGLEAGGFFTFKLVGNEETPVLSFCPMVSIDSRSQKDCFEAHSTEVSNEEEEIERERNEEETLMDIEEKKKSKPEQRPVSYSSYSPCYKRFITFTLPPDYATLDKLTLPKLFVKENGINKPGEIYLLGKDGTKWLTRLLLDKKGLMRLGKGWKDFVKANGVESGFTLKLIWEDATPSFSLCCAESTSDKDEEEYLETIKKQSLSIDRRIRDKISKVENDKEEKRSWEREKIDMRGRDSTTSSQKDCFEAHSTEVSNEEEEIERERNEEETLMDIEEKKKSKPEQRPVSYSSYSPCYKRFITFTLPPDYATLDKLTLPKLFVKENGINKPGEIYLLGKDGTKWLTRLLLDKKGLMRLGKGWKDFVKANGVESGFTLKLIWEDATPSFSLCCAESTSDKDEEEYLETIKKQSLSIDRRIRDKISKVENDKEEKRSWEREKIDMRGRDSTTSSQKDCFEAHSTEVSNEEEEIERERNEEETLMDIEEKKKSKPEQRPVSYSSYSPCYKRFITFTLPPDYATLDKLTLPKLFVKENGINKPGEIYLLGKDGTKWLTRLLLDKKGLMRLGKGWKDFVKANGVESGFTLKLIWEDATPSFSLCCAESTSDKDEEEYLETIKKQSLSIDRRIRDKISKVENDKEEKRSWEREKIDMRGRDSTTSSQKDCFEAHSTEVSNEEEEIERERNEEETLMDIEEKKKSKPEQRPVSYSSYSPCYKRFITFTLPPDYATLDKLTLPKLFVKENGINKPGEIYLLGKDGTKWLTRLLLDKKGLMRLGKGWKDFVKANGVESGFTLKLIWEDATPSFSLCCAESTSDKDEEEYLETIKKQSLSIDRRIRDKISKVENDKEEKRSWEREKIDMRGRDSTTSSQKQFLTLAITPTSLRCNRMRLPIPFLRKSCMDKPGVIYLLGKDDTKWMANLIQEGDGRMKLGKGWTAFAKENEFKAGESVTLESIWEDETPMIRFLRTESESSKANKKESIYTEDTESRTRDSSTEIHARFVTLTLKHEDVKACMLILPSQFLKANGINKLGKITLLDENEVELSAYLLSREGIVAVESGWGEFCEANGVKLGESFTLECIKEQDETAPVLKVIESESEEEINFVEFCLSLLQQKWLNLMEKHTLSMPDWSLPPEELLHMICKMLVRIRPSLAFLPITPRESEDNMALPYPFQCSVKVELLFIVLNFQNLPKSFVRANGLETRCGDIVLMNEKDIFTFKLIKRGGTLVLRKSPSHRESKEDEGSEADEIESLSTESDSDEESNQDEKRLKRRISIWK</sequence>
<comment type="subcellular location">
    <subcellularLocation>
        <location evidence="1">Nucleus</location>
    </subcellularLocation>
</comment>
<dbReference type="CDD" id="cd10017">
    <property type="entry name" value="B3_DNA"/>
    <property type="match status" value="13"/>
</dbReference>
<feature type="region of interest" description="Disordered" evidence="6">
    <location>
        <begin position="236"/>
        <end position="255"/>
    </location>
</feature>
<feature type="compositionally biased region" description="Basic and acidic residues" evidence="6">
    <location>
        <begin position="1514"/>
        <end position="1536"/>
    </location>
</feature>
<evidence type="ECO:0000256" key="2">
    <source>
        <dbReference type="ARBA" id="ARBA00023015"/>
    </source>
</evidence>
<evidence type="ECO:0000256" key="5">
    <source>
        <dbReference type="ARBA" id="ARBA00023242"/>
    </source>
</evidence>
<feature type="domain" description="TF-B3" evidence="7">
    <location>
        <begin position="828"/>
        <end position="923"/>
    </location>
</feature>
<feature type="compositionally biased region" description="Polar residues" evidence="6">
    <location>
        <begin position="27"/>
        <end position="39"/>
    </location>
</feature>
<feature type="compositionally biased region" description="Basic and acidic residues" evidence="6">
    <location>
        <begin position="1892"/>
        <end position="1905"/>
    </location>
</feature>
<organism evidence="8 9">
    <name type="scientific">Brassica napus</name>
    <name type="common">Rape</name>
    <dbReference type="NCBI Taxonomy" id="3708"/>
    <lineage>
        <taxon>Eukaryota</taxon>
        <taxon>Viridiplantae</taxon>
        <taxon>Streptophyta</taxon>
        <taxon>Embryophyta</taxon>
        <taxon>Tracheophyta</taxon>
        <taxon>Spermatophyta</taxon>
        <taxon>Magnoliopsida</taxon>
        <taxon>eudicotyledons</taxon>
        <taxon>Gunneridae</taxon>
        <taxon>Pentapetalae</taxon>
        <taxon>rosids</taxon>
        <taxon>malvids</taxon>
        <taxon>Brassicales</taxon>
        <taxon>Brassicaceae</taxon>
        <taxon>Brassiceae</taxon>
        <taxon>Brassica</taxon>
    </lineage>
</organism>
<feature type="compositionally biased region" description="Basic and acidic residues" evidence="6">
    <location>
        <begin position="800"/>
        <end position="811"/>
    </location>
</feature>
<feature type="domain" description="TF-B3" evidence="7">
    <location>
        <begin position="587"/>
        <end position="682"/>
    </location>
</feature>
<dbReference type="InterPro" id="IPR003340">
    <property type="entry name" value="B3_DNA-bd"/>
</dbReference>
<feature type="compositionally biased region" description="Basic and acidic residues" evidence="6">
    <location>
        <begin position="1684"/>
        <end position="1697"/>
    </location>
</feature>
<evidence type="ECO:0000256" key="3">
    <source>
        <dbReference type="ARBA" id="ARBA00023125"/>
    </source>
</evidence>
<feature type="compositionally biased region" description="Basic and acidic residues" evidence="6">
    <location>
        <begin position="261"/>
        <end position="281"/>
    </location>
</feature>
<dbReference type="Proteomes" id="UP000824890">
    <property type="component" value="Unassembled WGS sequence"/>
</dbReference>
<feature type="domain" description="TF-B3" evidence="7">
    <location>
        <begin position="2457"/>
        <end position="2553"/>
    </location>
</feature>
<feature type="domain" description="TF-B3" evidence="7">
    <location>
        <begin position="1551"/>
        <end position="1644"/>
    </location>
</feature>
<feature type="domain" description="TF-B3" evidence="7">
    <location>
        <begin position="290"/>
        <end position="385"/>
    </location>
</feature>
<keyword evidence="4" id="KW-0804">Transcription</keyword>
<feature type="region of interest" description="Disordered" evidence="6">
    <location>
        <begin position="1505"/>
        <end position="1537"/>
    </location>
</feature>
<proteinExistence type="predicted"/>
<feature type="domain" description="TF-B3" evidence="7">
    <location>
        <begin position="1010"/>
        <end position="1102"/>
    </location>
</feature>
<gene>
    <name evidence="8" type="ORF">HID58_052660</name>
</gene>
<dbReference type="InterPro" id="IPR015300">
    <property type="entry name" value="DNA-bd_pseudobarrel_sf"/>
</dbReference>
<keyword evidence="5" id="KW-0539">Nucleus</keyword>
<feature type="region of interest" description="Disordered" evidence="6">
    <location>
        <begin position="792"/>
        <end position="811"/>
    </location>
</feature>
<feature type="region of interest" description="Disordered" evidence="6">
    <location>
        <begin position="2687"/>
        <end position="2733"/>
    </location>
</feature>
<evidence type="ECO:0000259" key="7">
    <source>
        <dbReference type="PROSITE" id="PS50863"/>
    </source>
</evidence>
<feature type="region of interest" description="Disordered" evidence="6">
    <location>
        <begin position="261"/>
        <end position="283"/>
    </location>
</feature>
<evidence type="ECO:0000313" key="9">
    <source>
        <dbReference type="Proteomes" id="UP000824890"/>
    </source>
</evidence>
<dbReference type="SMART" id="SM01019">
    <property type="entry name" value="B3"/>
    <property type="match status" value="14"/>
</dbReference>
<keyword evidence="3" id="KW-0238">DNA-binding</keyword>
<feature type="domain" description="TF-B3" evidence="7">
    <location>
        <begin position="1391"/>
        <end position="1487"/>
    </location>
</feature>
<feature type="compositionally biased region" description="Basic and acidic residues" evidence="6">
    <location>
        <begin position="2100"/>
        <end position="2113"/>
    </location>
</feature>
<feature type="domain" description="TF-B3" evidence="7">
    <location>
        <begin position="131"/>
        <end position="226"/>
    </location>
</feature>
<feature type="region of interest" description="Disordered" evidence="6">
    <location>
        <begin position="523"/>
        <end position="544"/>
    </location>
</feature>
<evidence type="ECO:0000256" key="6">
    <source>
        <dbReference type="SAM" id="MobiDB-lite"/>
    </source>
</evidence>
<feature type="region of interest" description="Disordered" evidence="6">
    <location>
        <begin position="1684"/>
        <end position="1745"/>
    </location>
</feature>
<evidence type="ECO:0000256" key="4">
    <source>
        <dbReference type="ARBA" id="ARBA00023163"/>
    </source>
</evidence>
<dbReference type="SUPFAM" id="SSF101936">
    <property type="entry name" value="DNA-binding pseudobarrel domain"/>
    <property type="match status" value="14"/>
</dbReference>
<feature type="region of interest" description="Disordered" evidence="6">
    <location>
        <begin position="398"/>
        <end position="423"/>
    </location>
</feature>